<dbReference type="OrthoDB" id="79831at2"/>
<accession>A0A2N7TT40</accession>
<reference evidence="2 3" key="1">
    <citation type="submission" date="2018-01" db="EMBL/GenBank/DDBJ databases">
        <title>Halomonas endophytica sp. nov., isolated from storage liquid in the stems of Populus euphratica.</title>
        <authorList>
            <person name="Chen C."/>
        </authorList>
    </citation>
    <scope>NUCLEOTIDE SEQUENCE [LARGE SCALE GENOMIC DNA]</scope>
    <source>
        <strain evidence="2 3">DSM 26881</strain>
    </source>
</reference>
<keyword evidence="3" id="KW-1185">Reference proteome</keyword>
<dbReference type="RefSeq" id="WP_102626385.1">
    <property type="nucleotide sequence ID" value="NZ_PDOH01000039.1"/>
</dbReference>
<evidence type="ECO:0000313" key="2">
    <source>
        <dbReference type="EMBL" id="PMR71364.1"/>
    </source>
</evidence>
<name>A0A2N7TT40_9GAMM</name>
<dbReference type="EMBL" id="PNRE01000016">
    <property type="protein sequence ID" value="PMR71364.1"/>
    <property type="molecule type" value="Genomic_DNA"/>
</dbReference>
<dbReference type="InterPro" id="IPR014054">
    <property type="entry name" value="Phage_regulatory_Rha"/>
</dbReference>
<protein>
    <recommendedName>
        <fullName evidence="4">DNA-binding protein</fullName>
    </recommendedName>
</protein>
<proteinExistence type="predicted"/>
<sequence length="131" mass="14356">MTNQLTTTITMSSREIAELVESRHDSVKRTMDTLQSKGLISITQVVEPQARGGKPTTIYLVGKRDSYAVVAQPSPEFTARLVDRWQELEEQVAKPQAPSLPTDYLSALKAKGLEDPQPSKYSASGPDQGPI</sequence>
<dbReference type="Proteomes" id="UP000235346">
    <property type="component" value="Unassembled WGS sequence"/>
</dbReference>
<feature type="region of interest" description="Disordered" evidence="1">
    <location>
        <begin position="91"/>
        <end position="131"/>
    </location>
</feature>
<evidence type="ECO:0000256" key="1">
    <source>
        <dbReference type="SAM" id="MobiDB-lite"/>
    </source>
</evidence>
<dbReference type="Pfam" id="PF09669">
    <property type="entry name" value="Phage_pRha"/>
    <property type="match status" value="1"/>
</dbReference>
<gene>
    <name evidence="2" type="ORF">C1H66_02780</name>
</gene>
<dbReference type="AlphaFoldDB" id="A0A2N7TT40"/>
<evidence type="ECO:0000313" key="3">
    <source>
        <dbReference type="Proteomes" id="UP000235346"/>
    </source>
</evidence>
<evidence type="ECO:0008006" key="4">
    <source>
        <dbReference type="Google" id="ProtNLM"/>
    </source>
</evidence>
<organism evidence="2 3">
    <name type="scientific">Halomonas heilongjiangensis</name>
    <dbReference type="NCBI Taxonomy" id="1387883"/>
    <lineage>
        <taxon>Bacteria</taxon>
        <taxon>Pseudomonadati</taxon>
        <taxon>Pseudomonadota</taxon>
        <taxon>Gammaproteobacteria</taxon>
        <taxon>Oceanospirillales</taxon>
        <taxon>Halomonadaceae</taxon>
        <taxon>Halomonas</taxon>
    </lineage>
</organism>
<comment type="caution">
    <text evidence="2">The sequence shown here is derived from an EMBL/GenBank/DDBJ whole genome shotgun (WGS) entry which is preliminary data.</text>
</comment>